<dbReference type="EMBL" id="LUGH01001558">
    <property type="protein sequence ID" value="OBZ80972.1"/>
    <property type="molecule type" value="Genomic_DNA"/>
</dbReference>
<evidence type="ECO:0000313" key="2">
    <source>
        <dbReference type="Proteomes" id="UP000093000"/>
    </source>
</evidence>
<keyword evidence="2" id="KW-1185">Reference proteome</keyword>
<sequence>MLSTVKPSPRQVDYLPLEWTDHRLLSLDFRLLTKSDNTSSATANGRGFWKAHPHIAVKTARAHSRRQTFSLARAESLLQRKRAEIESNLINNPSLHPCLSPQLHIALEQLTSLQQYHVETLSLKAGTRWREQGELSAGYLKRTASARLTKTTIPPLFHPTLDRVCVSKDEMLDAAFVFYDNLFAPINSEGSKSTFYSPELTP</sequence>
<dbReference type="AlphaFoldDB" id="A0A1C7MVZ8"/>
<organism evidence="1 2">
    <name type="scientific">Choanephora cucurbitarum</name>
    <dbReference type="NCBI Taxonomy" id="101091"/>
    <lineage>
        <taxon>Eukaryota</taxon>
        <taxon>Fungi</taxon>
        <taxon>Fungi incertae sedis</taxon>
        <taxon>Mucoromycota</taxon>
        <taxon>Mucoromycotina</taxon>
        <taxon>Mucoromycetes</taxon>
        <taxon>Mucorales</taxon>
        <taxon>Mucorineae</taxon>
        <taxon>Choanephoraceae</taxon>
        <taxon>Choanephoroideae</taxon>
        <taxon>Choanephora</taxon>
    </lineage>
</organism>
<dbReference type="Proteomes" id="UP000093000">
    <property type="component" value="Unassembled WGS sequence"/>
</dbReference>
<reference evidence="1 2" key="1">
    <citation type="submission" date="2016-03" db="EMBL/GenBank/DDBJ databases">
        <title>Choanephora cucurbitarum.</title>
        <authorList>
            <person name="Min B."/>
            <person name="Park H."/>
            <person name="Park J.-H."/>
            <person name="Shin H.-D."/>
            <person name="Choi I.-G."/>
        </authorList>
    </citation>
    <scope>NUCLEOTIDE SEQUENCE [LARGE SCALE GENOMIC DNA]</scope>
    <source>
        <strain evidence="1 2">KUS-F28377</strain>
    </source>
</reference>
<accession>A0A1C7MVZ8</accession>
<comment type="caution">
    <text evidence="1">The sequence shown here is derived from an EMBL/GenBank/DDBJ whole genome shotgun (WGS) entry which is preliminary data.</text>
</comment>
<gene>
    <name evidence="1" type="ORF">A0J61_10979</name>
</gene>
<dbReference type="InParanoid" id="A0A1C7MVZ8"/>
<name>A0A1C7MVZ8_9FUNG</name>
<dbReference type="OrthoDB" id="2290280at2759"/>
<proteinExistence type="predicted"/>
<protein>
    <submittedName>
        <fullName evidence="1">Uncharacterized protein</fullName>
    </submittedName>
</protein>
<evidence type="ECO:0000313" key="1">
    <source>
        <dbReference type="EMBL" id="OBZ80972.1"/>
    </source>
</evidence>